<dbReference type="GO" id="GO:0005886">
    <property type="term" value="C:plasma membrane"/>
    <property type="evidence" value="ECO:0007669"/>
    <property type="project" value="TreeGrafter"/>
</dbReference>
<protein>
    <recommendedName>
        <fullName evidence="7">Late embryogenesis abundant protein LEA-2 subgroup domain-containing protein</fullName>
    </recommendedName>
</protein>
<gene>
    <name evidence="5" type="ORF">QN277_022432</name>
</gene>
<proteinExistence type="predicted"/>
<dbReference type="PANTHER" id="PTHR31234">
    <property type="entry name" value="LATE EMBRYOGENESIS ABUNDANT (LEA) HYDROXYPROLINE-RICH GLYCOPROTEIN FAMILY"/>
    <property type="match status" value="1"/>
</dbReference>
<dbReference type="PANTHER" id="PTHR31234:SF2">
    <property type="entry name" value="OS05G0199100 PROTEIN"/>
    <property type="match status" value="1"/>
</dbReference>
<evidence type="ECO:0000256" key="1">
    <source>
        <dbReference type="ARBA" id="ARBA00004370"/>
    </source>
</evidence>
<feature type="transmembrane region" description="Helical" evidence="4">
    <location>
        <begin position="52"/>
        <end position="78"/>
    </location>
</feature>
<keyword evidence="6" id="KW-1185">Reference proteome</keyword>
<evidence type="ECO:0000256" key="4">
    <source>
        <dbReference type="SAM" id="Phobius"/>
    </source>
</evidence>
<dbReference type="Proteomes" id="UP001293593">
    <property type="component" value="Unassembled WGS sequence"/>
</dbReference>
<evidence type="ECO:0008006" key="7">
    <source>
        <dbReference type="Google" id="ProtNLM"/>
    </source>
</evidence>
<dbReference type="EMBL" id="JAWXYG010000006">
    <property type="protein sequence ID" value="KAK4269247.1"/>
    <property type="molecule type" value="Genomic_DNA"/>
</dbReference>
<dbReference type="InterPro" id="IPR044839">
    <property type="entry name" value="NDR1-like"/>
</dbReference>
<keyword evidence="4" id="KW-0812">Transmembrane</keyword>
<dbReference type="AlphaFoldDB" id="A0AAE1JEX4"/>
<dbReference type="GO" id="GO:0098542">
    <property type="term" value="P:defense response to other organism"/>
    <property type="evidence" value="ECO:0007669"/>
    <property type="project" value="InterPro"/>
</dbReference>
<evidence type="ECO:0000313" key="6">
    <source>
        <dbReference type="Proteomes" id="UP001293593"/>
    </source>
</evidence>
<keyword evidence="2 4" id="KW-0472">Membrane</keyword>
<accession>A0AAE1JEX4</accession>
<evidence type="ECO:0000256" key="3">
    <source>
        <dbReference type="SAM" id="MobiDB-lite"/>
    </source>
</evidence>
<organism evidence="5 6">
    <name type="scientific">Acacia crassicarpa</name>
    <name type="common">northern wattle</name>
    <dbReference type="NCBI Taxonomy" id="499986"/>
    <lineage>
        <taxon>Eukaryota</taxon>
        <taxon>Viridiplantae</taxon>
        <taxon>Streptophyta</taxon>
        <taxon>Embryophyta</taxon>
        <taxon>Tracheophyta</taxon>
        <taxon>Spermatophyta</taxon>
        <taxon>Magnoliopsida</taxon>
        <taxon>eudicotyledons</taxon>
        <taxon>Gunneridae</taxon>
        <taxon>Pentapetalae</taxon>
        <taxon>rosids</taxon>
        <taxon>fabids</taxon>
        <taxon>Fabales</taxon>
        <taxon>Fabaceae</taxon>
        <taxon>Caesalpinioideae</taxon>
        <taxon>mimosoid clade</taxon>
        <taxon>Acacieae</taxon>
        <taxon>Acacia</taxon>
    </lineage>
</organism>
<reference evidence="5" key="1">
    <citation type="submission" date="2023-10" db="EMBL/GenBank/DDBJ databases">
        <title>Chromosome-level genome of the transformable northern wattle, Acacia crassicarpa.</title>
        <authorList>
            <person name="Massaro I."/>
            <person name="Sinha N.R."/>
            <person name="Poethig S."/>
            <person name="Leichty A.R."/>
        </authorList>
    </citation>
    <scope>NUCLEOTIDE SEQUENCE</scope>
    <source>
        <strain evidence="5">Acra3RX</strain>
        <tissue evidence="5">Leaf</tissue>
    </source>
</reference>
<keyword evidence="4" id="KW-1133">Transmembrane helix</keyword>
<evidence type="ECO:0000313" key="5">
    <source>
        <dbReference type="EMBL" id="KAK4269247.1"/>
    </source>
</evidence>
<sequence length="132" mass="14674">MADRVSPSAKPATAEYGSAKPSFPATKAQLYGATRPAYPSQPYHRHRRCCTFCIWFLLVIVILLLLIVVSGTVLYLLYRPQSPSLTINSFKLSHLNMTSFSAFNSKFELNINATNPNKKLNSPSSSIQSQFS</sequence>
<feature type="region of interest" description="Disordered" evidence="3">
    <location>
        <begin position="1"/>
        <end position="22"/>
    </location>
</feature>
<evidence type="ECO:0000256" key="2">
    <source>
        <dbReference type="ARBA" id="ARBA00023136"/>
    </source>
</evidence>
<comment type="caution">
    <text evidence="5">The sequence shown here is derived from an EMBL/GenBank/DDBJ whole genome shotgun (WGS) entry which is preliminary data.</text>
</comment>
<comment type="subcellular location">
    <subcellularLocation>
        <location evidence="1">Membrane</location>
    </subcellularLocation>
</comment>
<name>A0AAE1JEX4_9FABA</name>